<reference evidence="2" key="1">
    <citation type="submission" date="2020-01" db="EMBL/GenBank/DDBJ databases">
        <authorList>
            <consortium name="DOE Joint Genome Institute"/>
            <person name="Haridas S."/>
            <person name="Albert R."/>
            <person name="Binder M."/>
            <person name="Bloem J."/>
            <person name="Labutti K."/>
            <person name="Salamov A."/>
            <person name="Andreopoulos B."/>
            <person name="Baker S.E."/>
            <person name="Barry K."/>
            <person name="Bills G."/>
            <person name="Bluhm B.H."/>
            <person name="Cannon C."/>
            <person name="Castanera R."/>
            <person name="Culley D.E."/>
            <person name="Daum C."/>
            <person name="Ezra D."/>
            <person name="Gonzalez J.B."/>
            <person name="Henrissat B."/>
            <person name="Kuo A."/>
            <person name="Liang C."/>
            <person name="Lipzen A."/>
            <person name="Lutzoni F."/>
            <person name="Magnuson J."/>
            <person name="Mondo S."/>
            <person name="Nolan M."/>
            <person name="Ohm R."/>
            <person name="Pangilinan J."/>
            <person name="Park H.-J."/>
            <person name="Ramirez L."/>
            <person name="Alfaro M."/>
            <person name="Sun H."/>
            <person name="Tritt A."/>
            <person name="Yoshinaga Y."/>
            <person name="Zwiers L.-H."/>
            <person name="Turgeon B.G."/>
            <person name="Goodwin S.B."/>
            <person name="Spatafora J.W."/>
            <person name="Crous P.W."/>
            <person name="Grigoriev I.V."/>
        </authorList>
    </citation>
    <scope>NUCLEOTIDE SEQUENCE</scope>
    <source>
        <strain evidence="2">P77</strain>
    </source>
</reference>
<protein>
    <recommendedName>
        <fullName evidence="1">N-acetyltransferase domain-containing protein</fullName>
    </recommendedName>
</protein>
<dbReference type="InterPro" id="IPR016181">
    <property type="entry name" value="Acyl_CoA_acyltransferase"/>
</dbReference>
<name>A0A6A5K2B8_9PLEO</name>
<dbReference type="SUPFAM" id="SSF55729">
    <property type="entry name" value="Acyl-CoA N-acyltransferases (Nat)"/>
    <property type="match status" value="1"/>
</dbReference>
<dbReference type="GO" id="GO:0016747">
    <property type="term" value="F:acyltransferase activity, transferring groups other than amino-acyl groups"/>
    <property type="evidence" value="ECO:0007669"/>
    <property type="project" value="InterPro"/>
</dbReference>
<organism evidence="2 3">
    <name type="scientific">Decorospora gaudefroyi</name>
    <dbReference type="NCBI Taxonomy" id="184978"/>
    <lineage>
        <taxon>Eukaryota</taxon>
        <taxon>Fungi</taxon>
        <taxon>Dikarya</taxon>
        <taxon>Ascomycota</taxon>
        <taxon>Pezizomycotina</taxon>
        <taxon>Dothideomycetes</taxon>
        <taxon>Pleosporomycetidae</taxon>
        <taxon>Pleosporales</taxon>
        <taxon>Pleosporineae</taxon>
        <taxon>Pleosporaceae</taxon>
        <taxon>Decorospora</taxon>
    </lineage>
</organism>
<evidence type="ECO:0000313" key="3">
    <source>
        <dbReference type="Proteomes" id="UP000800040"/>
    </source>
</evidence>
<dbReference type="PANTHER" id="PTHR42791:SF14">
    <property type="entry name" value="N-ACETYLTRANSFERASE DOMAIN-CONTAINING PROTEIN"/>
    <property type="match status" value="1"/>
</dbReference>
<feature type="domain" description="N-acetyltransferase" evidence="1">
    <location>
        <begin position="70"/>
        <end position="214"/>
    </location>
</feature>
<dbReference type="EMBL" id="ML975379">
    <property type="protein sequence ID" value="KAF1830941.1"/>
    <property type="molecule type" value="Genomic_DNA"/>
</dbReference>
<accession>A0A6A5K2B8</accession>
<evidence type="ECO:0000313" key="2">
    <source>
        <dbReference type="EMBL" id="KAF1830941.1"/>
    </source>
</evidence>
<dbReference type="PROSITE" id="PS51186">
    <property type="entry name" value="GNAT"/>
    <property type="match status" value="1"/>
</dbReference>
<dbReference type="PANTHER" id="PTHR42791">
    <property type="entry name" value="GNAT FAMILY ACETYLTRANSFERASE"/>
    <property type="match status" value="1"/>
</dbReference>
<dbReference type="AlphaFoldDB" id="A0A6A5K2B8"/>
<proteinExistence type="predicted"/>
<evidence type="ECO:0000259" key="1">
    <source>
        <dbReference type="PROSITE" id="PS51186"/>
    </source>
</evidence>
<dbReference type="Gene3D" id="3.40.630.30">
    <property type="match status" value="1"/>
</dbReference>
<keyword evidence="3" id="KW-1185">Reference proteome</keyword>
<sequence length="221" mass="25346">MTNPRLCVFPLKPEEAEQYMRIRHQVFSTTTFHNVLYAQGEPSQKTLDRVTSEIRDRLVQGIHYLKCVDTSTSEMIAGASWHYLRAQEEGAKERPWEEVDAELIVPEPYDESDPEMYKSLFTLLNTNKRKILGNRPYYALNTMVTLPNHERRGAGNMLVRWGCDRADEAGVPAYVEASLMGAPMYARHGFQRVKQVEFDLSKWGGKGVMSITLMLRPAKCE</sequence>
<dbReference type="InterPro" id="IPR052523">
    <property type="entry name" value="Trichothecene_AcTrans"/>
</dbReference>
<gene>
    <name evidence="2" type="ORF">BDW02DRAFT_601263</name>
</gene>
<dbReference type="Proteomes" id="UP000800040">
    <property type="component" value="Unassembled WGS sequence"/>
</dbReference>
<dbReference type="OrthoDB" id="2115692at2759"/>
<dbReference type="InterPro" id="IPR000182">
    <property type="entry name" value="GNAT_dom"/>
</dbReference>